<name>A0A2S3UQK3_9HYPH</name>
<feature type="domain" description="XdhC Rossmann" evidence="2">
    <location>
        <begin position="169"/>
        <end position="311"/>
    </location>
</feature>
<dbReference type="Pfam" id="PF02625">
    <property type="entry name" value="XdhC_CoxI"/>
    <property type="match status" value="1"/>
</dbReference>
<evidence type="ECO:0000313" key="4">
    <source>
        <dbReference type="Proteomes" id="UP000236959"/>
    </source>
</evidence>
<dbReference type="Proteomes" id="UP000236959">
    <property type="component" value="Unassembled WGS sequence"/>
</dbReference>
<dbReference type="AlphaFoldDB" id="A0A2S3UQK3"/>
<dbReference type="EMBL" id="PPCN01000007">
    <property type="protein sequence ID" value="POF29992.1"/>
    <property type="molecule type" value="Genomic_DNA"/>
</dbReference>
<gene>
    <name evidence="3" type="ORF">CLV41_10716</name>
</gene>
<dbReference type="PANTHER" id="PTHR30388:SF6">
    <property type="entry name" value="XANTHINE DEHYDROGENASE SUBUNIT A-RELATED"/>
    <property type="match status" value="1"/>
</dbReference>
<dbReference type="PANTHER" id="PTHR30388">
    <property type="entry name" value="ALDEHYDE OXIDOREDUCTASE MOLYBDENUM COFACTOR ASSEMBLY PROTEIN"/>
    <property type="match status" value="1"/>
</dbReference>
<dbReference type="NCBIfam" id="TIGR02964">
    <property type="entry name" value="xanthine_xdhC"/>
    <property type="match status" value="1"/>
</dbReference>
<dbReference type="InterPro" id="IPR027051">
    <property type="entry name" value="XdhC_Rossmann_dom"/>
</dbReference>
<feature type="domain" description="XdhC- CoxI" evidence="1">
    <location>
        <begin position="11"/>
        <end position="72"/>
    </location>
</feature>
<dbReference type="RefSeq" id="WP_103223390.1">
    <property type="nucleotide sequence ID" value="NZ_PPCN01000007.1"/>
</dbReference>
<dbReference type="Gene3D" id="3.40.50.720">
    <property type="entry name" value="NAD(P)-binding Rossmann-like Domain"/>
    <property type="match status" value="1"/>
</dbReference>
<comment type="caution">
    <text evidence="3">The sequence shown here is derived from an EMBL/GenBank/DDBJ whole genome shotgun (WGS) entry which is preliminary data.</text>
</comment>
<dbReference type="InterPro" id="IPR052698">
    <property type="entry name" value="MoCofactor_Util/Proc"/>
</dbReference>
<keyword evidence="4" id="KW-1185">Reference proteome</keyword>
<proteinExistence type="predicted"/>
<evidence type="ECO:0000313" key="3">
    <source>
        <dbReference type="EMBL" id="POF29992.1"/>
    </source>
</evidence>
<protein>
    <submittedName>
        <fullName evidence="3">Xanthine dehydrogenase accessory factor</fullName>
    </submittedName>
</protein>
<accession>A0A2S3UQK3</accession>
<evidence type="ECO:0000259" key="1">
    <source>
        <dbReference type="Pfam" id="PF02625"/>
    </source>
</evidence>
<evidence type="ECO:0000259" key="2">
    <source>
        <dbReference type="Pfam" id="PF13478"/>
    </source>
</evidence>
<reference evidence="3 4" key="1">
    <citation type="submission" date="2018-01" db="EMBL/GenBank/DDBJ databases">
        <title>Genomic Encyclopedia of Archaeal and Bacterial Type Strains, Phase II (KMG-II): from individual species to whole genera.</title>
        <authorList>
            <person name="Goeker M."/>
        </authorList>
    </citation>
    <scope>NUCLEOTIDE SEQUENCE [LARGE SCALE GENOMIC DNA]</scope>
    <source>
        <strain evidence="3 4">DSM 17023</strain>
    </source>
</reference>
<sequence>MKIWGYIADSLKHGKACALVTVARAEGSTPREAGARMVVGPLSTFHGTIGGGTLEFEAIRRAAQAARTGEAAYSLQSVSLGPDLGQCCGGRAELAIEVLTPQSLKTAEFLAGREAEGTAFATVARLESSGSLNRRIVETVPDDVFKIETDPQTGARLLTERFGANLRPLYLFGAGHVGKALVLALAPLPFSVTWIDSRAEQFPGPVPANVKKVSLPEPPSLLDQAPDGAFVLALTHSHALDEEIMARALLQQRFAYCGVIGSRTKRARFQKRLKSRGLDGSLISRMVCPVGISAIKSKHPAAIAAGIAVELLERDEAGNQQAAAGKGLAQNIPIGQ</sequence>
<organism evidence="3 4">
    <name type="scientific">Roseibium marinum</name>
    <dbReference type="NCBI Taxonomy" id="281252"/>
    <lineage>
        <taxon>Bacteria</taxon>
        <taxon>Pseudomonadati</taxon>
        <taxon>Pseudomonadota</taxon>
        <taxon>Alphaproteobacteria</taxon>
        <taxon>Hyphomicrobiales</taxon>
        <taxon>Stappiaceae</taxon>
        <taxon>Roseibium</taxon>
    </lineage>
</organism>
<dbReference type="InterPro" id="IPR014308">
    <property type="entry name" value="Xanthine_DH_XdhC"/>
</dbReference>
<dbReference type="OrthoDB" id="61481at2"/>
<dbReference type="Pfam" id="PF13478">
    <property type="entry name" value="XdhC_C"/>
    <property type="match status" value="1"/>
</dbReference>
<dbReference type="InterPro" id="IPR003777">
    <property type="entry name" value="XdhC_CoxI"/>
</dbReference>